<dbReference type="InterPro" id="IPR021514">
    <property type="entry name" value="DUF3176"/>
</dbReference>
<dbReference type="InterPro" id="IPR036259">
    <property type="entry name" value="MFS_trans_sf"/>
</dbReference>
<gene>
    <name evidence="5" type="ORF">CMEL01_12818</name>
</gene>
<feature type="transmembrane region" description="Helical" evidence="3">
    <location>
        <begin position="731"/>
        <end position="749"/>
    </location>
</feature>
<protein>
    <recommendedName>
        <fullName evidence="4">Major facilitator superfamily (MFS) profile domain-containing protein</fullName>
    </recommendedName>
</protein>
<proteinExistence type="predicted"/>
<dbReference type="PANTHER" id="PTHR23520">
    <property type="entry name" value="TRANSPORTER, PUTATIVE (AFU_ORTHOLOGUE AFUA_3G04000)-RELATED"/>
    <property type="match status" value="1"/>
</dbReference>
<dbReference type="Proteomes" id="UP001239795">
    <property type="component" value="Unassembled WGS sequence"/>
</dbReference>
<feature type="compositionally biased region" description="Polar residues" evidence="2">
    <location>
        <begin position="52"/>
        <end position="63"/>
    </location>
</feature>
<dbReference type="AlphaFoldDB" id="A0AAI9USS0"/>
<dbReference type="Pfam" id="PF07690">
    <property type="entry name" value="MFS_1"/>
    <property type="match status" value="1"/>
</dbReference>
<dbReference type="Gene3D" id="1.20.1250.20">
    <property type="entry name" value="MFS general substrate transporter like domains"/>
    <property type="match status" value="1"/>
</dbReference>
<reference evidence="5 6" key="1">
    <citation type="submission" date="2016-10" db="EMBL/GenBank/DDBJ databases">
        <title>The genome sequence of Colletotrichum fioriniae PJ7.</title>
        <authorList>
            <person name="Baroncelli R."/>
        </authorList>
    </citation>
    <scope>NUCLEOTIDE SEQUENCE [LARGE SCALE GENOMIC DNA]</scope>
    <source>
        <strain evidence="5">Col 31</strain>
    </source>
</reference>
<feature type="region of interest" description="Disordered" evidence="2">
    <location>
        <begin position="1"/>
        <end position="126"/>
    </location>
</feature>
<name>A0AAI9USS0_9PEZI</name>
<evidence type="ECO:0000256" key="3">
    <source>
        <dbReference type="SAM" id="Phobius"/>
    </source>
</evidence>
<feature type="transmembrane region" description="Helical" evidence="3">
    <location>
        <begin position="761"/>
        <end position="794"/>
    </location>
</feature>
<keyword evidence="3" id="KW-0812">Transmembrane</keyword>
<organism evidence="5 6">
    <name type="scientific">Colletotrichum melonis</name>
    <dbReference type="NCBI Taxonomy" id="1209925"/>
    <lineage>
        <taxon>Eukaryota</taxon>
        <taxon>Fungi</taxon>
        <taxon>Dikarya</taxon>
        <taxon>Ascomycota</taxon>
        <taxon>Pezizomycotina</taxon>
        <taxon>Sordariomycetes</taxon>
        <taxon>Hypocreomycetidae</taxon>
        <taxon>Glomerellales</taxon>
        <taxon>Glomerellaceae</taxon>
        <taxon>Colletotrichum</taxon>
        <taxon>Colletotrichum acutatum species complex</taxon>
    </lineage>
</organism>
<dbReference type="Pfam" id="PF11374">
    <property type="entry name" value="DUF3176"/>
    <property type="match status" value="1"/>
</dbReference>
<accession>A0AAI9USS0</accession>
<sequence>MHHLEGPWAAADSTRRPPYNSEASDLSRDDRRPLIHVQSTDSAETRIEPLESGQTQRPKSSVTAEPGAAHVTGAPHGSYNKLSNTDWDSAESPRHGGWDYTPGRTDTKSHLSHRESGLTPSAPKQPWSTSLKGWLPELIWSIISIASVAALAGVLSRFDGQRLPEWPLGLTLNTLIAFLATLARAAFVIPVSESLSQLKWLWYRKERPLKDFQDFDSASRGPWGSIQLLKTTKGWSPSLIATIVMTTAIFTSTLTQSAVTYPVRLARVDGDATVPRSTSYFFSTSNTFSSLQQENYVQQSIIEGLSYDHTQEFPLSPARCPTSECQWETYSSLSICAKFWNVTNSLDVTTRETSTESPRVKASLPNGISADLSGNYFGLINLRGMSKPIASDVKPEAALFNFTVIYSLREGNDAAVGAMEAVLYLCAKTYNLSFTGNIESRKVVDITSDVEQGSITFPSGQVRDDLPAIRDPLNPDGENFPYGGTGFGAMQDSLRNALNGSYSDLSNVPSALGLAPARYLAAIQYGAKTLEAQGRANVSQEVVINEAVANITNNVARSLSNRITNDTTIASGQALASETFVQVRWPWLAFISCQAVLSIMLLALAIVQTKAAGIGVVKSSTLQAMVAINSKDKQALEIGLAQGHHQEEVDDVVKRGPGIAWSLGTVETTFAMSRQLLHRGLAETGLLALGRSHPDIKLLCLQRFVRMFAYGATTLQLVAYFELLGLSATRIGLFMAFTLVGDVCISLVLTSIADGVGRKAVLAAGAALMAVSGVVFAMCSGFWVLLAAAVVGVISPSGAEIGPFRAVEESIVAHLTTAEDRSDVYAWYSLMGAAGTAFGAMTSGWTAHYLTTSAGWGLEHAYRVVFYGYAVLGVFKFFLALLLSRDIEAEREEVGASAEETTPILGERSAEREFEVKTWRSKIVPRIERESMPVVATLCFFFALDSFASSLTTQSWIAFFFRWKFNVDDGTLGSLFFTTSLLAAATTLVASSIAKRIGNLNAMVFTHLPSTIFTALIPLPRDANTAIVFLIFRALTHSMDVAPRAAFLAGVILPKERTTVLGLINVLKTCTSSVGPVGVGILVDKNLFWVAFVGAGCLKVVYDLGMLVSFRKHERELRDGAAGSA</sequence>
<feature type="transmembrane region" description="Helical" evidence="3">
    <location>
        <begin position="1060"/>
        <end position="1081"/>
    </location>
</feature>
<feature type="transmembrane region" description="Helical" evidence="3">
    <location>
        <begin position="585"/>
        <end position="607"/>
    </location>
</feature>
<feature type="transmembrane region" description="Helical" evidence="3">
    <location>
        <begin position="932"/>
        <end position="951"/>
    </location>
</feature>
<evidence type="ECO:0000259" key="4">
    <source>
        <dbReference type="PROSITE" id="PS50850"/>
    </source>
</evidence>
<dbReference type="InterPro" id="IPR020846">
    <property type="entry name" value="MFS_dom"/>
</dbReference>
<evidence type="ECO:0000313" key="5">
    <source>
        <dbReference type="EMBL" id="KAK1464057.1"/>
    </source>
</evidence>
<evidence type="ECO:0000256" key="1">
    <source>
        <dbReference type="ARBA" id="ARBA00004141"/>
    </source>
</evidence>
<evidence type="ECO:0000313" key="6">
    <source>
        <dbReference type="Proteomes" id="UP001239795"/>
    </source>
</evidence>
<keyword evidence="6" id="KW-1185">Reference proteome</keyword>
<keyword evidence="3" id="KW-0472">Membrane</keyword>
<comment type="caution">
    <text evidence="5">The sequence shown here is derived from an EMBL/GenBank/DDBJ whole genome shotgun (WGS) entry which is preliminary data.</text>
</comment>
<feature type="domain" description="Major facilitator superfamily (MFS) profile" evidence="4">
    <location>
        <begin position="695"/>
        <end position="1114"/>
    </location>
</feature>
<dbReference type="PANTHER" id="PTHR23520:SF5">
    <property type="entry name" value="TRANSPORTER, PUTATIVE (AFU_ORTHOLOGUE AFUA_3G04000)-RELATED"/>
    <property type="match status" value="1"/>
</dbReference>
<feature type="transmembrane region" description="Helical" evidence="3">
    <location>
        <begin position="971"/>
        <end position="990"/>
    </location>
</feature>
<dbReference type="PROSITE" id="PS50850">
    <property type="entry name" value="MFS"/>
    <property type="match status" value="1"/>
</dbReference>
<dbReference type="SUPFAM" id="SSF103473">
    <property type="entry name" value="MFS general substrate transporter"/>
    <property type="match status" value="1"/>
</dbReference>
<evidence type="ECO:0000256" key="2">
    <source>
        <dbReference type="SAM" id="MobiDB-lite"/>
    </source>
</evidence>
<feature type="compositionally biased region" description="Basic and acidic residues" evidence="2">
    <location>
        <begin position="105"/>
        <end position="116"/>
    </location>
</feature>
<feature type="transmembrane region" description="Helical" evidence="3">
    <location>
        <begin position="707"/>
        <end position="725"/>
    </location>
</feature>
<dbReference type="EMBL" id="MLGG01000006">
    <property type="protein sequence ID" value="KAK1464057.1"/>
    <property type="molecule type" value="Genomic_DNA"/>
</dbReference>
<dbReference type="InterPro" id="IPR011701">
    <property type="entry name" value="MFS"/>
</dbReference>
<keyword evidence="3" id="KW-1133">Transmembrane helix</keyword>
<dbReference type="GO" id="GO:0000329">
    <property type="term" value="C:fungal-type vacuole membrane"/>
    <property type="evidence" value="ECO:0007669"/>
    <property type="project" value="TreeGrafter"/>
</dbReference>
<feature type="transmembrane region" description="Helical" evidence="3">
    <location>
        <begin position="1087"/>
        <end position="1108"/>
    </location>
</feature>
<comment type="subcellular location">
    <subcellularLocation>
        <location evidence="1">Membrane</location>
        <topology evidence="1">Multi-pass membrane protein</topology>
    </subcellularLocation>
</comment>
<dbReference type="GO" id="GO:0022857">
    <property type="term" value="F:transmembrane transporter activity"/>
    <property type="evidence" value="ECO:0007669"/>
    <property type="project" value="InterPro"/>
</dbReference>
<feature type="transmembrane region" description="Helical" evidence="3">
    <location>
        <begin position="864"/>
        <end position="883"/>
    </location>
</feature>